<dbReference type="AlphaFoldDB" id="A0A060WVI0"/>
<dbReference type="PROSITE" id="PS51882">
    <property type="entry name" value="G_ALPHA"/>
    <property type="match status" value="1"/>
</dbReference>
<feature type="binding site" evidence="5">
    <location>
        <position position="95"/>
    </location>
    <ligand>
        <name>Mg(2+)</name>
        <dbReference type="ChEBI" id="CHEBI:18420"/>
    </ligand>
</feature>
<sequence>MGMCHSFRSRIIGPHSSITYSGRTGANAGLDGEPGQQDNCSDLELRDQRRVEEKARIKAEIKRSRNIDKSLKAEKREYKQTHRLLLLGAGESGKSTIVKQMRILHVNGFNAE</sequence>
<dbReference type="InterPro" id="IPR027417">
    <property type="entry name" value="P-loop_NTPase"/>
</dbReference>
<dbReference type="GO" id="GO:0007606">
    <property type="term" value="P:sensory perception of chemical stimulus"/>
    <property type="evidence" value="ECO:0007669"/>
    <property type="project" value="TreeGrafter"/>
</dbReference>
<evidence type="ECO:0000313" key="8">
    <source>
        <dbReference type="Proteomes" id="UP000193380"/>
    </source>
</evidence>
<feature type="binding site" evidence="4">
    <location>
        <begin position="91"/>
        <end position="96"/>
    </location>
    <ligand>
        <name>GTP</name>
        <dbReference type="ChEBI" id="CHEBI:37565"/>
    </ligand>
</feature>
<dbReference type="GO" id="GO:0031683">
    <property type="term" value="F:G-protein beta/gamma-subunit complex binding"/>
    <property type="evidence" value="ECO:0007669"/>
    <property type="project" value="InterPro"/>
</dbReference>
<feature type="region of interest" description="Disordered" evidence="6">
    <location>
        <begin position="15"/>
        <end position="47"/>
    </location>
</feature>
<gene>
    <name evidence="7" type="ORF">GSONMT00051807001</name>
</gene>
<dbReference type="EMBL" id="FR904764">
    <property type="protein sequence ID" value="CDQ71368.1"/>
    <property type="molecule type" value="Genomic_DNA"/>
</dbReference>
<dbReference type="FunFam" id="3.40.50.300:FF:004890">
    <property type="entry name" value="GNAS complex locus"/>
    <property type="match status" value="1"/>
</dbReference>
<keyword evidence="2 4" id="KW-0342">GTP-binding</keyword>
<keyword evidence="5" id="KW-0479">Metal-binding</keyword>
<evidence type="ECO:0000256" key="6">
    <source>
        <dbReference type="SAM" id="MobiDB-lite"/>
    </source>
</evidence>
<dbReference type="PANTHER" id="PTHR10218:SF366">
    <property type="entry name" value="GNAS COMPLEX LOCUS"/>
    <property type="match status" value="1"/>
</dbReference>
<dbReference type="GO" id="GO:0001664">
    <property type="term" value="F:G protein-coupled receptor binding"/>
    <property type="evidence" value="ECO:0007669"/>
    <property type="project" value="TreeGrafter"/>
</dbReference>
<accession>A0A060WVI0</accession>
<dbReference type="GO" id="GO:0005834">
    <property type="term" value="C:heterotrimeric G-protein complex"/>
    <property type="evidence" value="ECO:0007669"/>
    <property type="project" value="TreeGrafter"/>
</dbReference>
<dbReference type="GO" id="GO:0046872">
    <property type="term" value="F:metal ion binding"/>
    <property type="evidence" value="ECO:0007669"/>
    <property type="project" value="UniProtKB-KW"/>
</dbReference>
<dbReference type="Proteomes" id="UP000193380">
    <property type="component" value="Unassembled WGS sequence"/>
</dbReference>
<dbReference type="GO" id="GO:0005737">
    <property type="term" value="C:cytoplasm"/>
    <property type="evidence" value="ECO:0007669"/>
    <property type="project" value="TreeGrafter"/>
</dbReference>
<keyword evidence="3" id="KW-0807">Transducer</keyword>
<dbReference type="SUPFAM" id="SSF52540">
    <property type="entry name" value="P-loop containing nucleoside triphosphate hydrolases"/>
    <property type="match status" value="1"/>
</dbReference>
<evidence type="ECO:0000256" key="4">
    <source>
        <dbReference type="PIRSR" id="PIRSR601019-1"/>
    </source>
</evidence>
<dbReference type="GO" id="GO:0003924">
    <property type="term" value="F:GTPase activity"/>
    <property type="evidence" value="ECO:0007669"/>
    <property type="project" value="InterPro"/>
</dbReference>
<evidence type="ECO:0000256" key="5">
    <source>
        <dbReference type="PIRSR" id="PIRSR601019-2"/>
    </source>
</evidence>
<dbReference type="STRING" id="8022.A0A060WVI0"/>
<dbReference type="PANTHER" id="PTHR10218">
    <property type="entry name" value="GTP-BINDING PROTEIN ALPHA SUBUNIT"/>
    <property type="match status" value="1"/>
</dbReference>
<dbReference type="Pfam" id="PF00503">
    <property type="entry name" value="G-alpha"/>
    <property type="match status" value="1"/>
</dbReference>
<dbReference type="GO" id="GO:0005525">
    <property type="term" value="F:GTP binding"/>
    <property type="evidence" value="ECO:0007669"/>
    <property type="project" value="UniProtKB-KW"/>
</dbReference>
<dbReference type="InterPro" id="IPR001019">
    <property type="entry name" value="Gprotein_alpha_su"/>
</dbReference>
<keyword evidence="1 4" id="KW-0547">Nucleotide-binding</keyword>
<organism evidence="7 8">
    <name type="scientific">Oncorhynchus mykiss</name>
    <name type="common">Rainbow trout</name>
    <name type="synonym">Salmo gairdneri</name>
    <dbReference type="NCBI Taxonomy" id="8022"/>
    <lineage>
        <taxon>Eukaryota</taxon>
        <taxon>Metazoa</taxon>
        <taxon>Chordata</taxon>
        <taxon>Craniata</taxon>
        <taxon>Vertebrata</taxon>
        <taxon>Euteleostomi</taxon>
        <taxon>Actinopterygii</taxon>
        <taxon>Neopterygii</taxon>
        <taxon>Teleostei</taxon>
        <taxon>Protacanthopterygii</taxon>
        <taxon>Salmoniformes</taxon>
        <taxon>Salmonidae</taxon>
        <taxon>Salmoninae</taxon>
        <taxon>Oncorhynchus</taxon>
    </lineage>
</organism>
<evidence type="ECO:0000256" key="1">
    <source>
        <dbReference type="ARBA" id="ARBA00022741"/>
    </source>
</evidence>
<name>A0A060WVI0_ONCMY</name>
<dbReference type="Gene3D" id="3.40.50.300">
    <property type="entry name" value="P-loop containing nucleotide triphosphate hydrolases"/>
    <property type="match status" value="1"/>
</dbReference>
<evidence type="ECO:0008006" key="9">
    <source>
        <dbReference type="Google" id="ProtNLM"/>
    </source>
</evidence>
<reference evidence="7" key="1">
    <citation type="journal article" date="2014" name="Nat. Commun.">
        <title>The rainbow trout genome provides novel insights into evolution after whole-genome duplication in vertebrates.</title>
        <authorList>
            <person name="Berthelot C."/>
            <person name="Brunet F."/>
            <person name="Chalopin D."/>
            <person name="Juanchich A."/>
            <person name="Bernard M."/>
            <person name="Noel B."/>
            <person name="Bento P."/>
            <person name="Da Silva C."/>
            <person name="Labadie K."/>
            <person name="Alberti A."/>
            <person name="Aury J.M."/>
            <person name="Louis A."/>
            <person name="Dehais P."/>
            <person name="Bardou P."/>
            <person name="Montfort J."/>
            <person name="Klopp C."/>
            <person name="Cabau C."/>
            <person name="Gaspin C."/>
            <person name="Thorgaard G.H."/>
            <person name="Boussaha M."/>
            <person name="Quillet E."/>
            <person name="Guyomard R."/>
            <person name="Galiana D."/>
            <person name="Bobe J."/>
            <person name="Volff J.N."/>
            <person name="Genet C."/>
            <person name="Wincker P."/>
            <person name="Jaillon O."/>
            <person name="Roest Crollius H."/>
            <person name="Guiguen Y."/>
        </authorList>
    </citation>
    <scope>NUCLEOTIDE SEQUENCE [LARGE SCALE GENOMIC DNA]</scope>
</reference>
<reference evidence="7" key="2">
    <citation type="submission" date="2014-03" db="EMBL/GenBank/DDBJ databases">
        <authorList>
            <person name="Genoscope - CEA"/>
        </authorList>
    </citation>
    <scope>NUCLEOTIDE SEQUENCE</scope>
</reference>
<evidence type="ECO:0000256" key="3">
    <source>
        <dbReference type="ARBA" id="ARBA00023224"/>
    </source>
</evidence>
<proteinExistence type="predicted"/>
<dbReference type="PaxDb" id="8022-A0A060WVI0"/>
<evidence type="ECO:0000313" key="7">
    <source>
        <dbReference type="EMBL" id="CDQ71368.1"/>
    </source>
</evidence>
<dbReference type="GO" id="GO:0007191">
    <property type="term" value="P:adenylate cyclase-activating dopamine receptor signaling pathway"/>
    <property type="evidence" value="ECO:0007669"/>
    <property type="project" value="TreeGrafter"/>
</dbReference>
<keyword evidence="5" id="KW-0460">Magnesium</keyword>
<protein>
    <recommendedName>
        <fullName evidence="9">GNAS complex locus</fullName>
    </recommendedName>
</protein>
<evidence type="ECO:0000256" key="2">
    <source>
        <dbReference type="ARBA" id="ARBA00023134"/>
    </source>
</evidence>